<dbReference type="RefSeq" id="WP_204962998.1">
    <property type="nucleotide sequence ID" value="NZ_BAAAUR010000008.1"/>
</dbReference>
<dbReference type="Pfam" id="PF00664">
    <property type="entry name" value="ABC_membrane"/>
    <property type="match status" value="1"/>
</dbReference>
<dbReference type="PROSITE" id="PS50893">
    <property type="entry name" value="ABC_TRANSPORTER_2"/>
    <property type="match status" value="1"/>
</dbReference>
<evidence type="ECO:0000259" key="10">
    <source>
        <dbReference type="PROSITE" id="PS50929"/>
    </source>
</evidence>
<dbReference type="SUPFAM" id="SSF90123">
    <property type="entry name" value="ABC transporter transmembrane region"/>
    <property type="match status" value="1"/>
</dbReference>
<dbReference type="InterPro" id="IPR017871">
    <property type="entry name" value="ABC_transporter-like_CS"/>
</dbReference>
<keyword evidence="3" id="KW-0547">Nucleotide-binding</keyword>
<dbReference type="GO" id="GO:0045454">
    <property type="term" value="P:cell redox homeostasis"/>
    <property type="evidence" value="ECO:0007669"/>
    <property type="project" value="InterPro"/>
</dbReference>
<feature type="transmembrane region" description="Helical" evidence="8">
    <location>
        <begin position="190"/>
        <end position="208"/>
    </location>
</feature>
<evidence type="ECO:0000256" key="3">
    <source>
        <dbReference type="ARBA" id="ARBA00022741"/>
    </source>
</evidence>
<keyword evidence="4" id="KW-0067">ATP-binding</keyword>
<evidence type="ECO:0000256" key="8">
    <source>
        <dbReference type="SAM" id="Phobius"/>
    </source>
</evidence>
<comment type="caution">
    <text evidence="11">The sequence shown here is derived from an EMBL/GenBank/DDBJ whole genome shotgun (WGS) entry which is preliminary data.</text>
</comment>
<dbReference type="CDD" id="cd03228">
    <property type="entry name" value="ABCC_MRP_Like"/>
    <property type="match status" value="1"/>
</dbReference>
<dbReference type="InterPro" id="IPR027417">
    <property type="entry name" value="P-loop_NTPase"/>
</dbReference>
<evidence type="ECO:0000313" key="12">
    <source>
        <dbReference type="Proteomes" id="UP001142291"/>
    </source>
</evidence>
<dbReference type="GO" id="GO:0034775">
    <property type="term" value="P:glutathione transmembrane transport"/>
    <property type="evidence" value="ECO:0007669"/>
    <property type="project" value="InterPro"/>
</dbReference>
<dbReference type="Proteomes" id="UP001142291">
    <property type="component" value="Unassembled WGS sequence"/>
</dbReference>
<dbReference type="InterPro" id="IPR011527">
    <property type="entry name" value="ABC1_TM_dom"/>
</dbReference>
<dbReference type="PROSITE" id="PS50929">
    <property type="entry name" value="ABC_TM1F"/>
    <property type="match status" value="1"/>
</dbReference>
<dbReference type="InterPro" id="IPR003593">
    <property type="entry name" value="AAA+_ATPase"/>
</dbReference>
<dbReference type="SUPFAM" id="SSF52540">
    <property type="entry name" value="P-loop containing nucleoside triphosphate hydrolases"/>
    <property type="match status" value="1"/>
</dbReference>
<feature type="transmembrane region" description="Helical" evidence="8">
    <location>
        <begin position="267"/>
        <end position="292"/>
    </location>
</feature>
<comment type="subcellular location">
    <subcellularLocation>
        <location evidence="1">Cell membrane</location>
        <topology evidence="1">Multi-pass membrane protein</topology>
    </subcellularLocation>
</comment>
<dbReference type="Gene3D" id="3.40.50.300">
    <property type="entry name" value="P-loop containing nucleotide triphosphate hydrolases"/>
    <property type="match status" value="1"/>
</dbReference>
<protein>
    <recommendedName>
        <fullName evidence="13">Thiol reductant ABC exporter subunit CydC</fullName>
    </recommendedName>
</protein>
<evidence type="ECO:0000259" key="9">
    <source>
        <dbReference type="PROSITE" id="PS50893"/>
    </source>
</evidence>
<dbReference type="InterPro" id="IPR039421">
    <property type="entry name" value="Type_1_exporter"/>
</dbReference>
<keyword evidence="6 8" id="KW-0472">Membrane</keyword>
<dbReference type="InterPro" id="IPR014223">
    <property type="entry name" value="ABC_CydC/D"/>
</dbReference>
<reference evidence="11" key="2">
    <citation type="submission" date="2023-01" db="EMBL/GenBank/DDBJ databases">
        <authorList>
            <person name="Sun Q."/>
            <person name="Evtushenko L."/>
        </authorList>
    </citation>
    <scope>NUCLEOTIDE SEQUENCE</scope>
    <source>
        <strain evidence="11">VKM Ac-1940</strain>
    </source>
</reference>
<evidence type="ECO:0000256" key="1">
    <source>
        <dbReference type="ARBA" id="ARBA00004651"/>
    </source>
</evidence>
<keyword evidence="12" id="KW-1185">Reference proteome</keyword>
<dbReference type="SMART" id="SM00382">
    <property type="entry name" value="AAA"/>
    <property type="match status" value="1"/>
</dbReference>
<gene>
    <name evidence="11" type="ORF">GCM10017591_05740</name>
</gene>
<evidence type="ECO:0000256" key="2">
    <source>
        <dbReference type="ARBA" id="ARBA00022692"/>
    </source>
</evidence>
<dbReference type="AlphaFoldDB" id="A0A9W6HL40"/>
<feature type="domain" description="ABC transporter" evidence="9">
    <location>
        <begin position="369"/>
        <end position="583"/>
    </location>
</feature>
<reference evidence="11" key="1">
    <citation type="journal article" date="2014" name="Int. J. Syst. Evol. Microbiol.">
        <title>Complete genome sequence of Corynebacterium casei LMG S-19264T (=DSM 44701T), isolated from a smear-ripened cheese.</title>
        <authorList>
            <consortium name="US DOE Joint Genome Institute (JGI-PGF)"/>
            <person name="Walter F."/>
            <person name="Albersmeier A."/>
            <person name="Kalinowski J."/>
            <person name="Ruckert C."/>
        </authorList>
    </citation>
    <scope>NUCLEOTIDE SEQUENCE</scope>
    <source>
        <strain evidence="11">VKM Ac-1940</strain>
    </source>
</reference>
<feature type="transmembrane region" description="Helical" evidence="8">
    <location>
        <begin position="81"/>
        <end position="101"/>
    </location>
</feature>
<feature type="compositionally biased region" description="Pro residues" evidence="7">
    <location>
        <begin position="1"/>
        <end position="17"/>
    </location>
</feature>
<organism evidence="11 12">
    <name type="scientific">Microbacterium dextranolyticum</name>
    <dbReference type="NCBI Taxonomy" id="36806"/>
    <lineage>
        <taxon>Bacteria</taxon>
        <taxon>Bacillati</taxon>
        <taxon>Actinomycetota</taxon>
        <taxon>Actinomycetes</taxon>
        <taxon>Micrococcales</taxon>
        <taxon>Microbacteriaceae</taxon>
        <taxon>Microbacterium</taxon>
    </lineage>
</organism>
<dbReference type="PROSITE" id="PS00211">
    <property type="entry name" value="ABC_TRANSPORTER_1"/>
    <property type="match status" value="1"/>
</dbReference>
<keyword evidence="5 8" id="KW-1133">Transmembrane helix</keyword>
<sequence length="584" mass="60124">MSAPAPTPATPAPPVPPATAEASETAPAPATTAAGILRRAIPSLRRFWPGAASGFLSEASAVALLACSAWLIVFASEQPPVMFLGAAVVGVRAFALSRAAFRYTERLASHDAALRQLATTRTDLVRRLIPLAPDGLARTRRGSVLGALVDDVDELQNLPLRVALPLVSSACVAVGAVILVAFVWWPAALTLLACLVVGAVVATAWGWASGSRAERSIAPLRGRLADAVLDYLGSLDVLIAYGADGAGRERIRRTDASLRRAVTRRAAAQAGTTAIVSVLAGAASILAVMVASPALADGTITGPAFAVTILVPMAVFEVFTAVPLAASSWRQVRAAAERIATSVPASAPHELPAEAADPAPAAADLGEGLRLSGVTARWPGASAASLDGIDLDVRPGERILVVGSSGAGKTTLAHVLVRFLEPTGGEYSVGGIPVDRLPADAVRRTVGLCEQQPMLFDEDIRQNLLFARDTATDAELAAVLARVGLGDWLRQRGGLDARVGERGALVSGGQAQRIALARGILRAFPVLVLDEPTAGVDPAASDALLTDLLGAVGPDQAIVLISHVAVPPGLVDRTIRLADGRLVQ</sequence>
<evidence type="ECO:0000256" key="6">
    <source>
        <dbReference type="ARBA" id="ARBA00023136"/>
    </source>
</evidence>
<feature type="transmembrane region" description="Helical" evidence="8">
    <location>
        <begin position="304"/>
        <end position="326"/>
    </location>
</feature>
<evidence type="ECO:0000313" key="11">
    <source>
        <dbReference type="EMBL" id="GLJ94513.1"/>
    </source>
</evidence>
<dbReference type="GO" id="GO:0140359">
    <property type="term" value="F:ABC-type transporter activity"/>
    <property type="evidence" value="ECO:0007669"/>
    <property type="project" value="InterPro"/>
</dbReference>
<keyword evidence="2 8" id="KW-0812">Transmembrane</keyword>
<feature type="transmembrane region" description="Helical" evidence="8">
    <location>
        <begin position="47"/>
        <end position="75"/>
    </location>
</feature>
<dbReference type="InterPro" id="IPR036640">
    <property type="entry name" value="ABC1_TM_sf"/>
</dbReference>
<feature type="transmembrane region" description="Helical" evidence="8">
    <location>
        <begin position="162"/>
        <end position="184"/>
    </location>
</feature>
<dbReference type="NCBIfam" id="TIGR02868">
    <property type="entry name" value="CydC"/>
    <property type="match status" value="1"/>
</dbReference>
<evidence type="ECO:0008006" key="13">
    <source>
        <dbReference type="Google" id="ProtNLM"/>
    </source>
</evidence>
<feature type="compositionally biased region" description="Low complexity" evidence="7">
    <location>
        <begin position="18"/>
        <end position="29"/>
    </location>
</feature>
<dbReference type="Gene3D" id="1.20.1560.10">
    <property type="entry name" value="ABC transporter type 1, transmembrane domain"/>
    <property type="match status" value="1"/>
</dbReference>
<dbReference type="GO" id="GO:0016887">
    <property type="term" value="F:ATP hydrolysis activity"/>
    <property type="evidence" value="ECO:0007669"/>
    <property type="project" value="InterPro"/>
</dbReference>
<dbReference type="EMBL" id="BSER01000002">
    <property type="protein sequence ID" value="GLJ94513.1"/>
    <property type="molecule type" value="Genomic_DNA"/>
</dbReference>
<evidence type="ECO:0000256" key="5">
    <source>
        <dbReference type="ARBA" id="ARBA00022989"/>
    </source>
</evidence>
<dbReference type="PANTHER" id="PTHR24221:SF590">
    <property type="entry name" value="COMPONENT LINKED WITH THE ASSEMBLY OF CYTOCHROME' TRANSPORT TRANSMEMBRANE ATP-BINDING PROTEIN ABC TRANSPORTER CYDD-RELATED"/>
    <property type="match status" value="1"/>
</dbReference>
<accession>A0A9W6HL40</accession>
<evidence type="ECO:0000256" key="4">
    <source>
        <dbReference type="ARBA" id="ARBA00022840"/>
    </source>
</evidence>
<evidence type="ECO:0000256" key="7">
    <source>
        <dbReference type="SAM" id="MobiDB-lite"/>
    </source>
</evidence>
<dbReference type="GO" id="GO:0005524">
    <property type="term" value="F:ATP binding"/>
    <property type="evidence" value="ECO:0007669"/>
    <property type="project" value="UniProtKB-KW"/>
</dbReference>
<proteinExistence type="predicted"/>
<dbReference type="PANTHER" id="PTHR24221">
    <property type="entry name" value="ATP-BINDING CASSETTE SUB-FAMILY B"/>
    <property type="match status" value="1"/>
</dbReference>
<feature type="domain" description="ABC transmembrane type-1" evidence="10">
    <location>
        <begin position="50"/>
        <end position="331"/>
    </location>
</feature>
<name>A0A9W6HL40_9MICO</name>
<dbReference type="InterPro" id="IPR003439">
    <property type="entry name" value="ABC_transporter-like_ATP-bd"/>
</dbReference>
<feature type="region of interest" description="Disordered" evidence="7">
    <location>
        <begin position="1"/>
        <end position="29"/>
    </location>
</feature>
<dbReference type="GO" id="GO:0005886">
    <property type="term" value="C:plasma membrane"/>
    <property type="evidence" value="ECO:0007669"/>
    <property type="project" value="UniProtKB-SubCell"/>
</dbReference>
<dbReference type="Pfam" id="PF00005">
    <property type="entry name" value="ABC_tran"/>
    <property type="match status" value="1"/>
</dbReference>